<comment type="caution">
    <text evidence="1">The sequence shown here is derived from an EMBL/GenBank/DDBJ whole genome shotgun (WGS) entry which is preliminary data.</text>
</comment>
<dbReference type="EMBL" id="CAJRAU010000001">
    <property type="protein sequence ID" value="CAG5067343.1"/>
    <property type="molecule type" value="Genomic_DNA"/>
</dbReference>
<name>A0ABN7R2G4_9BACT</name>
<protein>
    <recommendedName>
        <fullName evidence="3">Lipoprotein</fullName>
    </recommendedName>
</protein>
<proteinExistence type="predicted"/>
<gene>
    <name evidence="1" type="ORF">DYBT9623_00063</name>
</gene>
<reference evidence="1 2" key="1">
    <citation type="submission" date="2021-04" db="EMBL/GenBank/DDBJ databases">
        <authorList>
            <person name="Rodrigo-Torres L."/>
            <person name="Arahal R. D."/>
            <person name="Lucena T."/>
        </authorList>
    </citation>
    <scope>NUCLEOTIDE SEQUENCE [LARGE SCALE GENOMIC DNA]</scope>
    <source>
        <strain evidence="1 2">CECT 9623</strain>
    </source>
</reference>
<keyword evidence="2" id="KW-1185">Reference proteome</keyword>
<evidence type="ECO:0000313" key="1">
    <source>
        <dbReference type="EMBL" id="CAG5067343.1"/>
    </source>
</evidence>
<evidence type="ECO:0000313" key="2">
    <source>
        <dbReference type="Proteomes" id="UP000679725"/>
    </source>
</evidence>
<evidence type="ECO:0008006" key="3">
    <source>
        <dbReference type="Google" id="ProtNLM"/>
    </source>
</evidence>
<dbReference type="RefSeq" id="WP_215231529.1">
    <property type="nucleotide sequence ID" value="NZ_CAJRAU010000001.1"/>
</dbReference>
<dbReference type="Proteomes" id="UP000679725">
    <property type="component" value="Unassembled WGS sequence"/>
</dbReference>
<accession>A0ABN7R2G4</accession>
<organism evidence="1 2">
    <name type="scientific">Dyadobacter linearis</name>
    <dbReference type="NCBI Taxonomy" id="2823330"/>
    <lineage>
        <taxon>Bacteria</taxon>
        <taxon>Pseudomonadati</taxon>
        <taxon>Bacteroidota</taxon>
        <taxon>Cytophagia</taxon>
        <taxon>Cytophagales</taxon>
        <taxon>Spirosomataceae</taxon>
        <taxon>Dyadobacter</taxon>
    </lineage>
</organism>
<dbReference type="PROSITE" id="PS51257">
    <property type="entry name" value="PROKAR_LIPOPROTEIN"/>
    <property type="match status" value="1"/>
</dbReference>
<sequence>MIRLLPFLFLLIVSFSGCRSDDPGKLEEVIEKPISNKDNFLSGLSAEGRFWRFETLKIQYRDSSSTIDFQDTRITAIPWEVLDGPIHNISLRFSGGSVREIISSGPYGDVEYPNNRTMWSTIMGNVKDGTCGWNEQKQTVTMIVPGSISSIIRAAARERFIPREAHMESVQPLLYTTLSEALHGASPERVNVVLHEENSLLGRVKYTLSLRGAWIRETTPGGRQAFHKVTY</sequence>